<dbReference type="GO" id="GO:0032993">
    <property type="term" value="C:protein-DNA complex"/>
    <property type="evidence" value="ECO:0007669"/>
    <property type="project" value="TreeGrafter"/>
</dbReference>
<dbReference type="Pfam" id="PF03466">
    <property type="entry name" value="LysR_substrate"/>
    <property type="match status" value="1"/>
</dbReference>
<dbReference type="PROSITE" id="PS50931">
    <property type="entry name" value="HTH_LYSR"/>
    <property type="match status" value="1"/>
</dbReference>
<dbReference type="InterPro" id="IPR036388">
    <property type="entry name" value="WH-like_DNA-bd_sf"/>
</dbReference>
<dbReference type="PANTHER" id="PTHR30346:SF0">
    <property type="entry name" value="HCA OPERON TRANSCRIPTIONAL ACTIVATOR HCAR"/>
    <property type="match status" value="1"/>
</dbReference>
<evidence type="ECO:0000313" key="7">
    <source>
        <dbReference type="Proteomes" id="UP000320055"/>
    </source>
</evidence>
<keyword evidence="3" id="KW-0238">DNA-binding</keyword>
<dbReference type="FunFam" id="1.10.10.10:FF:000001">
    <property type="entry name" value="LysR family transcriptional regulator"/>
    <property type="match status" value="1"/>
</dbReference>
<dbReference type="PRINTS" id="PR00039">
    <property type="entry name" value="HTHLYSR"/>
</dbReference>
<dbReference type="InterPro" id="IPR005119">
    <property type="entry name" value="LysR_subst-bd"/>
</dbReference>
<keyword evidence="7" id="KW-1185">Reference proteome</keyword>
<evidence type="ECO:0000259" key="5">
    <source>
        <dbReference type="PROSITE" id="PS50931"/>
    </source>
</evidence>
<feature type="domain" description="HTH lysR-type" evidence="5">
    <location>
        <begin position="10"/>
        <end position="67"/>
    </location>
</feature>
<dbReference type="Proteomes" id="UP000320055">
    <property type="component" value="Unassembled WGS sequence"/>
</dbReference>
<comment type="similarity">
    <text evidence="1">Belongs to the LysR transcriptional regulatory family.</text>
</comment>
<dbReference type="SUPFAM" id="SSF53850">
    <property type="entry name" value="Periplasmic binding protein-like II"/>
    <property type="match status" value="1"/>
</dbReference>
<dbReference type="EMBL" id="CAACVJ010000590">
    <property type="protein sequence ID" value="VEP17604.1"/>
    <property type="molecule type" value="Genomic_DNA"/>
</dbReference>
<keyword evidence="2" id="KW-0805">Transcription regulation</keyword>
<sequence length="307" mass="34538">MMPQSYQNSFELRHLRYFLTVAEELHFRRAAERLHIAQPSLSRQIQQLEAAIGTQLFYRTNRKVILTEAGKVFYTEVKAMFQRLDNAVELAQRAASGEWGELKLTFTAPAMSTVLPSILRTYKNKFPKVKVTLSELPTSAQVEALATGETDCGFFHPTVAIPDIVIKKIFQESLGIVVPKSHPLANKKKIKLLDFSSDSFILFPRTYNTHLYDRIIAVCQQVGFSPNIVEEISPRNNAISLVAAEMGITFLSQSLHSLCNEDVVYKSLTGLAPQLKLFYGWREQNTSACLSQFLEVVKSDLISSTAT</sequence>
<evidence type="ECO:0000256" key="2">
    <source>
        <dbReference type="ARBA" id="ARBA00023015"/>
    </source>
</evidence>
<dbReference type="SUPFAM" id="SSF46785">
    <property type="entry name" value="Winged helix' DNA-binding domain"/>
    <property type="match status" value="1"/>
</dbReference>
<protein>
    <submittedName>
        <fullName evidence="6">LysR family transcriptional regulator</fullName>
    </submittedName>
</protein>
<dbReference type="PANTHER" id="PTHR30346">
    <property type="entry name" value="TRANSCRIPTIONAL DUAL REGULATOR HCAR-RELATED"/>
    <property type="match status" value="1"/>
</dbReference>
<dbReference type="InterPro" id="IPR036390">
    <property type="entry name" value="WH_DNA-bd_sf"/>
</dbReference>
<name>A0A563W1M3_9CYAN</name>
<dbReference type="Gene3D" id="3.40.190.10">
    <property type="entry name" value="Periplasmic binding protein-like II"/>
    <property type="match status" value="2"/>
</dbReference>
<dbReference type="InterPro" id="IPR000847">
    <property type="entry name" value="LysR_HTH_N"/>
</dbReference>
<evidence type="ECO:0000313" key="6">
    <source>
        <dbReference type="EMBL" id="VEP17604.1"/>
    </source>
</evidence>
<dbReference type="GO" id="GO:0003677">
    <property type="term" value="F:DNA binding"/>
    <property type="evidence" value="ECO:0007669"/>
    <property type="project" value="UniProtKB-KW"/>
</dbReference>
<organism evidence="6 7">
    <name type="scientific">Hyella patelloides LEGE 07179</name>
    <dbReference type="NCBI Taxonomy" id="945734"/>
    <lineage>
        <taxon>Bacteria</taxon>
        <taxon>Bacillati</taxon>
        <taxon>Cyanobacteriota</taxon>
        <taxon>Cyanophyceae</taxon>
        <taxon>Pleurocapsales</taxon>
        <taxon>Hyellaceae</taxon>
        <taxon>Hyella</taxon>
    </lineage>
</organism>
<dbReference type="Gene3D" id="1.10.10.10">
    <property type="entry name" value="Winged helix-like DNA-binding domain superfamily/Winged helix DNA-binding domain"/>
    <property type="match status" value="1"/>
</dbReference>
<proteinExistence type="inferred from homology"/>
<dbReference type="AlphaFoldDB" id="A0A563W1M3"/>
<dbReference type="RefSeq" id="WP_144867188.1">
    <property type="nucleotide sequence ID" value="NZ_LR213822.1"/>
</dbReference>
<accession>A0A563W1M3</accession>
<keyword evidence="4" id="KW-0804">Transcription</keyword>
<evidence type="ECO:0000256" key="3">
    <source>
        <dbReference type="ARBA" id="ARBA00023125"/>
    </source>
</evidence>
<evidence type="ECO:0000256" key="1">
    <source>
        <dbReference type="ARBA" id="ARBA00009437"/>
    </source>
</evidence>
<dbReference type="OrthoDB" id="9803735at2"/>
<gene>
    <name evidence="6" type="ORF">H1P_630001</name>
</gene>
<dbReference type="Pfam" id="PF00126">
    <property type="entry name" value="HTH_1"/>
    <property type="match status" value="1"/>
</dbReference>
<dbReference type="CDD" id="cd08414">
    <property type="entry name" value="PBP2_LTTR_aromatics_like"/>
    <property type="match status" value="1"/>
</dbReference>
<dbReference type="GO" id="GO:0003700">
    <property type="term" value="F:DNA-binding transcription factor activity"/>
    <property type="evidence" value="ECO:0007669"/>
    <property type="project" value="InterPro"/>
</dbReference>
<reference evidence="6 7" key="1">
    <citation type="submission" date="2019-01" db="EMBL/GenBank/DDBJ databases">
        <authorList>
            <person name="Brito A."/>
        </authorList>
    </citation>
    <scope>NUCLEOTIDE SEQUENCE [LARGE SCALE GENOMIC DNA]</scope>
    <source>
        <strain evidence="6">1</strain>
    </source>
</reference>
<evidence type="ECO:0000256" key="4">
    <source>
        <dbReference type="ARBA" id="ARBA00023163"/>
    </source>
</evidence>